<dbReference type="Gene3D" id="3.40.190.10">
    <property type="entry name" value="Periplasmic binding protein-like II"/>
    <property type="match status" value="2"/>
</dbReference>
<proteinExistence type="inferred from homology"/>
<dbReference type="PROSITE" id="PS50931">
    <property type="entry name" value="HTH_LYSR"/>
    <property type="match status" value="1"/>
</dbReference>
<evidence type="ECO:0000256" key="1">
    <source>
        <dbReference type="ARBA" id="ARBA00009437"/>
    </source>
</evidence>
<dbReference type="RefSeq" id="WP_379899180.1">
    <property type="nucleotide sequence ID" value="NZ_JBHRTR010000019.1"/>
</dbReference>
<dbReference type="Proteomes" id="UP001595528">
    <property type="component" value="Unassembled WGS sequence"/>
</dbReference>
<dbReference type="PRINTS" id="PR00039">
    <property type="entry name" value="HTHLYSR"/>
</dbReference>
<evidence type="ECO:0000313" key="6">
    <source>
        <dbReference type="EMBL" id="MFC3227019.1"/>
    </source>
</evidence>
<accession>A0ABV7KXM9</accession>
<name>A0ABV7KXM9_9PROT</name>
<dbReference type="PANTHER" id="PTHR30118">
    <property type="entry name" value="HTH-TYPE TRANSCRIPTIONAL REGULATOR LEUO-RELATED"/>
    <property type="match status" value="1"/>
</dbReference>
<dbReference type="SUPFAM" id="SSF53850">
    <property type="entry name" value="Periplasmic binding protein-like II"/>
    <property type="match status" value="1"/>
</dbReference>
<dbReference type="InterPro" id="IPR036390">
    <property type="entry name" value="WH_DNA-bd_sf"/>
</dbReference>
<keyword evidence="4" id="KW-0804">Transcription</keyword>
<dbReference type="SUPFAM" id="SSF46785">
    <property type="entry name" value="Winged helix' DNA-binding domain"/>
    <property type="match status" value="1"/>
</dbReference>
<protein>
    <submittedName>
        <fullName evidence="6">LysR family transcriptional regulator</fullName>
    </submittedName>
</protein>
<evidence type="ECO:0000313" key="7">
    <source>
        <dbReference type="Proteomes" id="UP001595528"/>
    </source>
</evidence>
<keyword evidence="7" id="KW-1185">Reference proteome</keyword>
<evidence type="ECO:0000259" key="5">
    <source>
        <dbReference type="PROSITE" id="PS50931"/>
    </source>
</evidence>
<dbReference type="CDD" id="cd08459">
    <property type="entry name" value="PBP2_DntR_NahR_LinR_like"/>
    <property type="match status" value="1"/>
</dbReference>
<keyword evidence="2" id="KW-0805">Transcription regulation</keyword>
<evidence type="ECO:0000256" key="2">
    <source>
        <dbReference type="ARBA" id="ARBA00023015"/>
    </source>
</evidence>
<keyword evidence="3" id="KW-0238">DNA-binding</keyword>
<dbReference type="InterPro" id="IPR000847">
    <property type="entry name" value="LysR_HTH_N"/>
</dbReference>
<gene>
    <name evidence="6" type="ORF">ACFOGJ_07255</name>
</gene>
<evidence type="ECO:0000256" key="3">
    <source>
        <dbReference type="ARBA" id="ARBA00023125"/>
    </source>
</evidence>
<evidence type="ECO:0000256" key="4">
    <source>
        <dbReference type="ARBA" id="ARBA00023163"/>
    </source>
</evidence>
<dbReference type="EMBL" id="JBHRTR010000019">
    <property type="protein sequence ID" value="MFC3227019.1"/>
    <property type="molecule type" value="Genomic_DNA"/>
</dbReference>
<dbReference type="InterPro" id="IPR036388">
    <property type="entry name" value="WH-like_DNA-bd_sf"/>
</dbReference>
<dbReference type="InterPro" id="IPR050389">
    <property type="entry name" value="LysR-type_TF"/>
</dbReference>
<dbReference type="Pfam" id="PF00126">
    <property type="entry name" value="HTH_1"/>
    <property type="match status" value="1"/>
</dbReference>
<comment type="caution">
    <text evidence="6">The sequence shown here is derived from an EMBL/GenBank/DDBJ whole genome shotgun (WGS) entry which is preliminary data.</text>
</comment>
<comment type="similarity">
    <text evidence="1">Belongs to the LysR transcriptional regulatory family.</text>
</comment>
<organism evidence="6 7">
    <name type="scientific">Marinibaculum pumilum</name>
    <dbReference type="NCBI Taxonomy" id="1766165"/>
    <lineage>
        <taxon>Bacteria</taxon>
        <taxon>Pseudomonadati</taxon>
        <taxon>Pseudomonadota</taxon>
        <taxon>Alphaproteobacteria</taxon>
        <taxon>Rhodospirillales</taxon>
        <taxon>Rhodospirillaceae</taxon>
        <taxon>Marinibaculum</taxon>
    </lineage>
</organism>
<reference evidence="7" key="1">
    <citation type="journal article" date="2019" name="Int. J. Syst. Evol. Microbiol.">
        <title>The Global Catalogue of Microorganisms (GCM) 10K type strain sequencing project: providing services to taxonomists for standard genome sequencing and annotation.</title>
        <authorList>
            <consortium name="The Broad Institute Genomics Platform"/>
            <consortium name="The Broad Institute Genome Sequencing Center for Infectious Disease"/>
            <person name="Wu L."/>
            <person name="Ma J."/>
        </authorList>
    </citation>
    <scope>NUCLEOTIDE SEQUENCE [LARGE SCALE GENOMIC DNA]</scope>
    <source>
        <strain evidence="7">KCTC 42964</strain>
    </source>
</reference>
<sequence>MTIISIMYDAHDPKLDLNLLLAFDALWREGSVTRAADGLGLTQSAMSHALRRLRQFYGDPLFVKAGPGMRPTPKAERLAPSVLSVVGTVRGELLSQAGFDPATARRSFAFCMTDMGELVFLPPIMERLRALAPRCRIRTLQVATEAVPAVLESGEADLALGSMHLVPEGLYRQELFRHPFVTLVSTRNGEVGDRMTLEQIVRMGHVTVTLSDRSEPYDRALEVELERRGIRRDVVLSTPHFLVVPLILDRFPDLVATVPRELGTVFARYDAVRVLPPPVDLPAFSLRQHWHPRVHHDEANVWLRRTIKAAFEGYPE</sequence>
<dbReference type="Pfam" id="PF03466">
    <property type="entry name" value="LysR_substrate"/>
    <property type="match status" value="1"/>
</dbReference>
<dbReference type="PANTHER" id="PTHR30118:SF15">
    <property type="entry name" value="TRANSCRIPTIONAL REGULATORY PROTEIN"/>
    <property type="match status" value="1"/>
</dbReference>
<feature type="domain" description="HTH lysR-type" evidence="5">
    <location>
        <begin position="15"/>
        <end position="72"/>
    </location>
</feature>
<dbReference type="InterPro" id="IPR005119">
    <property type="entry name" value="LysR_subst-bd"/>
</dbReference>
<dbReference type="Gene3D" id="1.10.10.10">
    <property type="entry name" value="Winged helix-like DNA-binding domain superfamily/Winged helix DNA-binding domain"/>
    <property type="match status" value="1"/>
</dbReference>